<feature type="region of interest" description="Disordered" evidence="1">
    <location>
        <begin position="444"/>
        <end position="504"/>
    </location>
</feature>
<protein>
    <submittedName>
        <fullName evidence="2">Uncharacterized protein</fullName>
    </submittedName>
</protein>
<name>A0A1D2JIR7_PARBR</name>
<dbReference type="GO" id="GO:0007131">
    <property type="term" value="P:reciprocal meiotic recombination"/>
    <property type="evidence" value="ECO:0007669"/>
    <property type="project" value="InterPro"/>
</dbReference>
<organism evidence="2 3">
    <name type="scientific">Paracoccidioides brasiliensis</name>
    <dbReference type="NCBI Taxonomy" id="121759"/>
    <lineage>
        <taxon>Eukaryota</taxon>
        <taxon>Fungi</taxon>
        <taxon>Dikarya</taxon>
        <taxon>Ascomycota</taxon>
        <taxon>Pezizomycotina</taxon>
        <taxon>Eurotiomycetes</taxon>
        <taxon>Eurotiomycetidae</taxon>
        <taxon>Onygenales</taxon>
        <taxon>Ajellomycetaceae</taxon>
        <taxon>Paracoccidioides</taxon>
    </lineage>
</organism>
<feature type="compositionally biased region" description="Low complexity" evidence="1">
    <location>
        <begin position="359"/>
        <end position="378"/>
    </location>
</feature>
<dbReference type="Proteomes" id="UP000242814">
    <property type="component" value="Unassembled WGS sequence"/>
</dbReference>
<proteinExistence type="predicted"/>
<feature type="compositionally biased region" description="Polar residues" evidence="1">
    <location>
        <begin position="490"/>
        <end position="502"/>
    </location>
</feature>
<accession>A0A1D2JIR7</accession>
<dbReference type="Pfam" id="PF03525">
    <property type="entry name" value="Meiotic_rec114"/>
    <property type="match status" value="1"/>
</dbReference>
<gene>
    <name evidence="2" type="ORF">ACO22_02442</name>
</gene>
<comment type="caution">
    <text evidence="2">The sequence shown here is derived from an EMBL/GenBank/DDBJ whole genome shotgun (WGS) entry which is preliminary data.</text>
</comment>
<feature type="compositionally biased region" description="Polar residues" evidence="1">
    <location>
        <begin position="454"/>
        <end position="482"/>
    </location>
</feature>
<dbReference type="EMBL" id="LZYO01000075">
    <property type="protein sequence ID" value="ODH38295.1"/>
    <property type="molecule type" value="Genomic_DNA"/>
</dbReference>
<evidence type="ECO:0000313" key="2">
    <source>
        <dbReference type="EMBL" id="ODH38295.1"/>
    </source>
</evidence>
<evidence type="ECO:0000313" key="3">
    <source>
        <dbReference type="Proteomes" id="UP000242814"/>
    </source>
</evidence>
<evidence type="ECO:0000256" key="1">
    <source>
        <dbReference type="SAM" id="MobiDB-lite"/>
    </source>
</evidence>
<dbReference type="AlphaFoldDB" id="A0A1D2JIR7"/>
<dbReference type="VEuPathDB" id="FungiDB:PADG_03503"/>
<sequence>MTSHPFSVMQVQSSSLNIPILKFSYSTTSADRASPLGWTHLSTNSDLAVVFDQISIHETSSSFSQGDQRLRVLRGSDVLEQLNLNSLAREAAIGPSLSLSQNPKPHAAIIVKSPCLAVRYPMRNDQIRRFQIKFSSDSDYTNAISIFNKLGCPITHSAVAPSHHTSSNRPFSSSSQASSYVQTGGGTFTVSSGCSTGADFDKYHIRPWSSSLTDAKPNSSGLFINSFNNVSATNANSHDQNYGRPHTSALTTTPRVSTFAIATTSSPATNVQSPLANFSFAAQRETHSVTANPVESNQTSGWLFKERPSTAPPLPDVDTLSQILPPKRELPFSNLRATQASLTRKPKTNQRAKATLQPGSSSSFSIAQSEASSSGGIIDSPSNTATLGWAQTITSGSASAFPTNYVLPRALKEKGQPTAVLNCTDQFTTTDTLSVNGPNFARTVTAPSKADSGSIFTSSTSPNTIDGNSNTANAEPIATNSIPPRMLTERSGQGRNNLTGSVNRDDISPSDLSLYISTPTPERSALVESWVCRQLENDMFLALCQDVEGVWRRIAFGY</sequence>
<dbReference type="VEuPathDB" id="FungiDB:PABG_01888"/>
<reference evidence="2 3" key="1">
    <citation type="submission" date="2016-06" db="EMBL/GenBank/DDBJ databases">
        <authorList>
            <person name="Kjaerup R.B."/>
            <person name="Dalgaard T.S."/>
            <person name="Juul-Madsen H.R."/>
        </authorList>
    </citation>
    <scope>NUCLEOTIDE SEQUENCE [LARGE SCALE GENOMIC DNA]</scope>
    <source>
        <strain evidence="2 3">Pb300</strain>
    </source>
</reference>
<dbReference type="InterPro" id="IPR004354">
    <property type="entry name" value="Meiotic_Rec114"/>
</dbReference>
<feature type="region of interest" description="Disordered" evidence="1">
    <location>
        <begin position="343"/>
        <end position="378"/>
    </location>
</feature>